<organism evidence="3">
    <name type="scientific">Melampsora larici-populina (strain 98AG31 / pathotype 3-4-7)</name>
    <name type="common">Poplar leaf rust fungus</name>
    <dbReference type="NCBI Taxonomy" id="747676"/>
    <lineage>
        <taxon>Eukaryota</taxon>
        <taxon>Fungi</taxon>
        <taxon>Dikarya</taxon>
        <taxon>Basidiomycota</taxon>
        <taxon>Pucciniomycotina</taxon>
        <taxon>Pucciniomycetes</taxon>
        <taxon>Pucciniales</taxon>
        <taxon>Melampsoraceae</taxon>
        <taxon>Melampsora</taxon>
    </lineage>
</organism>
<feature type="compositionally biased region" description="Polar residues" evidence="1">
    <location>
        <begin position="197"/>
        <end position="215"/>
    </location>
</feature>
<accession>F4RDU6</accession>
<name>F4RDU6_MELLP</name>
<sequence>MIKYQAEKYDILDSQKDSPIAPRLKIHKENVLAIQAKCYGKWTPAMRYDIAHRRNCWENRLPDGSMADVGTLNEELADQAKEDAKHFSDYKYIDNPYAFGNVMQHISPINGETYPEHASWDSNNALVDTQAEMLTGRSLLSINNQPVTQPLTRAAQLGKVPGNGFKGRHYNPLFDRTSHLFNPNMTNTPSYYHPTPYSHSNQPFQSNYFNESFQNPRGGRGGGRGSGQRGGRGFGTSQGGGSRPAIGPGSFDKAAAASGSRGADKSGSGTGPNTT</sequence>
<evidence type="ECO:0000313" key="2">
    <source>
        <dbReference type="EMBL" id="EGG09548.1"/>
    </source>
</evidence>
<dbReference type="VEuPathDB" id="FungiDB:MELLADRAFT_95945"/>
<dbReference type="Proteomes" id="UP000001072">
    <property type="component" value="Unassembled WGS sequence"/>
</dbReference>
<dbReference type="RefSeq" id="XP_007407275.1">
    <property type="nucleotide sequence ID" value="XM_007407213.1"/>
</dbReference>
<proteinExistence type="predicted"/>
<keyword evidence="3" id="KW-1185">Reference proteome</keyword>
<dbReference type="AlphaFoldDB" id="F4RDU6"/>
<dbReference type="EMBL" id="GL883097">
    <property type="protein sequence ID" value="EGG09548.1"/>
    <property type="molecule type" value="Genomic_DNA"/>
</dbReference>
<protein>
    <submittedName>
        <fullName evidence="2">Uncharacterized protein</fullName>
    </submittedName>
</protein>
<evidence type="ECO:0000313" key="3">
    <source>
        <dbReference type="Proteomes" id="UP000001072"/>
    </source>
</evidence>
<gene>
    <name evidence="2" type="ORF">MELLADRAFT_95945</name>
</gene>
<feature type="region of interest" description="Disordered" evidence="1">
    <location>
        <begin position="192"/>
        <end position="275"/>
    </location>
</feature>
<dbReference type="GeneID" id="18937413"/>
<evidence type="ECO:0000256" key="1">
    <source>
        <dbReference type="SAM" id="MobiDB-lite"/>
    </source>
</evidence>
<dbReference type="HOGENOM" id="CLU_088306_0_0_1"/>
<dbReference type="InParanoid" id="F4RDU6"/>
<reference evidence="3" key="1">
    <citation type="journal article" date="2011" name="Proc. Natl. Acad. Sci. U.S.A.">
        <title>Obligate biotrophy features unraveled by the genomic analysis of rust fungi.</title>
        <authorList>
            <person name="Duplessis S."/>
            <person name="Cuomo C.A."/>
            <person name="Lin Y.-C."/>
            <person name="Aerts A."/>
            <person name="Tisserant E."/>
            <person name="Veneault-Fourrey C."/>
            <person name="Joly D.L."/>
            <person name="Hacquard S."/>
            <person name="Amselem J."/>
            <person name="Cantarel B.L."/>
            <person name="Chiu R."/>
            <person name="Coutinho P.M."/>
            <person name="Feau N."/>
            <person name="Field M."/>
            <person name="Frey P."/>
            <person name="Gelhaye E."/>
            <person name="Goldberg J."/>
            <person name="Grabherr M.G."/>
            <person name="Kodira C.D."/>
            <person name="Kohler A."/>
            <person name="Kuees U."/>
            <person name="Lindquist E.A."/>
            <person name="Lucas S.M."/>
            <person name="Mago R."/>
            <person name="Mauceli E."/>
            <person name="Morin E."/>
            <person name="Murat C."/>
            <person name="Pangilinan J.L."/>
            <person name="Park R."/>
            <person name="Pearson M."/>
            <person name="Quesneville H."/>
            <person name="Rouhier N."/>
            <person name="Sakthikumar S."/>
            <person name="Salamov A.A."/>
            <person name="Schmutz J."/>
            <person name="Selles B."/>
            <person name="Shapiro H."/>
            <person name="Tanguay P."/>
            <person name="Tuskan G.A."/>
            <person name="Henrissat B."/>
            <person name="Van de Peer Y."/>
            <person name="Rouze P."/>
            <person name="Ellis J.G."/>
            <person name="Dodds P.N."/>
            <person name="Schein J.E."/>
            <person name="Zhong S."/>
            <person name="Hamelin R.C."/>
            <person name="Grigoriev I.V."/>
            <person name="Szabo L.J."/>
            <person name="Martin F."/>
        </authorList>
    </citation>
    <scope>NUCLEOTIDE SEQUENCE [LARGE SCALE GENOMIC DNA]</scope>
    <source>
        <strain evidence="3">98AG31 / pathotype 3-4-7</strain>
    </source>
</reference>
<dbReference type="KEGG" id="mlr:MELLADRAFT_95945"/>
<feature type="compositionally biased region" description="Gly residues" evidence="1">
    <location>
        <begin position="218"/>
        <end position="242"/>
    </location>
</feature>